<gene>
    <name evidence="1" type="ORF">BC670_1463</name>
</gene>
<organism evidence="1 2">
    <name type="scientific">Flavobacterium branchiophilum</name>
    <dbReference type="NCBI Taxonomy" id="55197"/>
    <lineage>
        <taxon>Bacteria</taxon>
        <taxon>Pseudomonadati</taxon>
        <taxon>Bacteroidota</taxon>
        <taxon>Flavobacteriia</taxon>
        <taxon>Flavobacteriales</taxon>
        <taxon>Flavobacteriaceae</taxon>
        <taxon>Flavobacterium</taxon>
    </lineage>
</organism>
<proteinExistence type="predicted"/>
<reference evidence="1 2" key="1">
    <citation type="submission" date="2019-06" db="EMBL/GenBank/DDBJ databases">
        <title>Genomic Encyclopedia of Archaeal and Bacterial Type Strains, Phase II (KMG-II): from individual species to whole genera.</title>
        <authorList>
            <person name="Goeker M."/>
        </authorList>
    </citation>
    <scope>NUCLEOTIDE SEQUENCE [LARGE SCALE GENOMIC DNA]</scope>
    <source>
        <strain evidence="1 2">DSM 24789</strain>
    </source>
</reference>
<comment type="caution">
    <text evidence="1">The sequence shown here is derived from an EMBL/GenBank/DDBJ whole genome shotgun (WGS) entry which is preliminary data.</text>
</comment>
<protein>
    <submittedName>
        <fullName evidence="1">Uncharacterized protein</fullName>
    </submittedName>
</protein>
<dbReference type="EMBL" id="VFPJ01000001">
    <property type="protein sequence ID" value="TQM40569.1"/>
    <property type="molecule type" value="Genomic_DNA"/>
</dbReference>
<sequence length="40" mass="4591">MRKLFILNDKPDCSDMSLNGYCGIAYSAHKESKIKYKPQP</sequence>
<evidence type="ECO:0000313" key="2">
    <source>
        <dbReference type="Proteomes" id="UP000320773"/>
    </source>
</evidence>
<accession>A0A543G3A6</accession>
<dbReference type="AlphaFoldDB" id="A0A543G3A6"/>
<name>A0A543G3A6_9FLAO</name>
<dbReference type="Proteomes" id="UP000320773">
    <property type="component" value="Unassembled WGS sequence"/>
</dbReference>
<evidence type="ECO:0000313" key="1">
    <source>
        <dbReference type="EMBL" id="TQM40569.1"/>
    </source>
</evidence>